<protein>
    <submittedName>
        <fullName evidence="1">Uncharacterized protein</fullName>
    </submittedName>
</protein>
<evidence type="ECO:0000313" key="2">
    <source>
        <dbReference type="Proteomes" id="UP001234178"/>
    </source>
</evidence>
<sequence>MGHVGIGIMHAYDLVHDLSKCQGIAINIYFVYNINISLKSVFEIHGANLPHYHCQLTPPEDASSWLARSITIY</sequence>
<organism evidence="1 2">
    <name type="scientific">Daphnia magna</name>
    <dbReference type="NCBI Taxonomy" id="35525"/>
    <lineage>
        <taxon>Eukaryota</taxon>
        <taxon>Metazoa</taxon>
        <taxon>Ecdysozoa</taxon>
        <taxon>Arthropoda</taxon>
        <taxon>Crustacea</taxon>
        <taxon>Branchiopoda</taxon>
        <taxon>Diplostraca</taxon>
        <taxon>Cladocera</taxon>
        <taxon>Anomopoda</taxon>
        <taxon>Daphniidae</taxon>
        <taxon>Daphnia</taxon>
    </lineage>
</organism>
<accession>A0ABR0B0J6</accession>
<gene>
    <name evidence="1" type="ORF">OUZ56_024133</name>
</gene>
<keyword evidence="2" id="KW-1185">Reference proteome</keyword>
<proteinExistence type="predicted"/>
<name>A0ABR0B0J6_9CRUS</name>
<comment type="caution">
    <text evidence="1">The sequence shown here is derived from an EMBL/GenBank/DDBJ whole genome shotgun (WGS) entry which is preliminary data.</text>
</comment>
<dbReference type="EMBL" id="JAOYFB010000039">
    <property type="protein sequence ID" value="KAK4030794.1"/>
    <property type="molecule type" value="Genomic_DNA"/>
</dbReference>
<reference evidence="1 2" key="1">
    <citation type="journal article" date="2023" name="Nucleic Acids Res.">
        <title>The hologenome of Daphnia magna reveals possible DNA methylation and microbiome-mediated evolution of the host genome.</title>
        <authorList>
            <person name="Chaturvedi A."/>
            <person name="Li X."/>
            <person name="Dhandapani V."/>
            <person name="Marshall H."/>
            <person name="Kissane S."/>
            <person name="Cuenca-Cambronero M."/>
            <person name="Asole G."/>
            <person name="Calvet F."/>
            <person name="Ruiz-Romero M."/>
            <person name="Marangio P."/>
            <person name="Guigo R."/>
            <person name="Rago D."/>
            <person name="Mirbahai L."/>
            <person name="Eastwood N."/>
            <person name="Colbourne J.K."/>
            <person name="Zhou J."/>
            <person name="Mallon E."/>
            <person name="Orsini L."/>
        </authorList>
    </citation>
    <scope>NUCLEOTIDE SEQUENCE [LARGE SCALE GENOMIC DNA]</scope>
    <source>
        <strain evidence="1">LRV0_1</strain>
    </source>
</reference>
<evidence type="ECO:0000313" key="1">
    <source>
        <dbReference type="EMBL" id="KAK4030794.1"/>
    </source>
</evidence>
<dbReference type="Proteomes" id="UP001234178">
    <property type="component" value="Unassembled WGS sequence"/>
</dbReference>